<evidence type="ECO:0000259" key="6">
    <source>
        <dbReference type="PROSITE" id="PS01124"/>
    </source>
</evidence>
<evidence type="ECO:0000256" key="5">
    <source>
        <dbReference type="SAM" id="Phobius"/>
    </source>
</evidence>
<proteinExistence type="predicted"/>
<evidence type="ECO:0000256" key="3">
    <source>
        <dbReference type="ARBA" id="ARBA00023163"/>
    </source>
</evidence>
<evidence type="ECO:0000256" key="1">
    <source>
        <dbReference type="ARBA" id="ARBA00023015"/>
    </source>
</evidence>
<feature type="domain" description="HTH araC/xylS-type" evidence="6">
    <location>
        <begin position="268"/>
        <end position="368"/>
    </location>
</feature>
<dbReference type="GO" id="GO:0043565">
    <property type="term" value="F:sequence-specific DNA binding"/>
    <property type="evidence" value="ECO:0007669"/>
    <property type="project" value="InterPro"/>
</dbReference>
<accession>A0A6M0K3M0</accession>
<dbReference type="InterPro" id="IPR050204">
    <property type="entry name" value="AraC_XylS_family_regulators"/>
</dbReference>
<evidence type="ECO:0000256" key="2">
    <source>
        <dbReference type="ARBA" id="ARBA00023125"/>
    </source>
</evidence>
<gene>
    <name evidence="7" type="ORF">G3446_21370</name>
</gene>
<dbReference type="Gene3D" id="1.10.10.60">
    <property type="entry name" value="Homeodomain-like"/>
    <property type="match status" value="1"/>
</dbReference>
<keyword evidence="5" id="KW-0812">Transmembrane</keyword>
<dbReference type="AlphaFoldDB" id="A0A6M0K3M0"/>
<keyword evidence="1" id="KW-0805">Transcription regulation</keyword>
<keyword evidence="2" id="KW-0238">DNA-binding</keyword>
<keyword evidence="3" id="KW-0804">Transcription</keyword>
<reference evidence="7 8" key="1">
    <citation type="submission" date="2020-02" db="EMBL/GenBank/DDBJ databases">
        <title>Genome sequences of Thiorhodococcus mannitoliphagus and Thiorhodococcus minor, purple sulfur photosynthetic bacteria in the gammaproteobacterial family, Chromatiaceae.</title>
        <authorList>
            <person name="Aviles F.A."/>
            <person name="Meyer T.E."/>
            <person name="Kyndt J.A."/>
        </authorList>
    </citation>
    <scope>NUCLEOTIDE SEQUENCE [LARGE SCALE GENOMIC DNA]</scope>
    <source>
        <strain evidence="7 8">DSM 11518</strain>
    </source>
</reference>
<dbReference type="EMBL" id="JAAIJQ010000088">
    <property type="protein sequence ID" value="NEV64398.1"/>
    <property type="molecule type" value="Genomic_DNA"/>
</dbReference>
<organism evidence="7 8">
    <name type="scientific">Thiorhodococcus minor</name>
    <dbReference type="NCBI Taxonomy" id="57489"/>
    <lineage>
        <taxon>Bacteria</taxon>
        <taxon>Pseudomonadati</taxon>
        <taxon>Pseudomonadota</taxon>
        <taxon>Gammaproteobacteria</taxon>
        <taxon>Chromatiales</taxon>
        <taxon>Chromatiaceae</taxon>
        <taxon>Thiorhodococcus</taxon>
    </lineage>
</organism>
<evidence type="ECO:0000256" key="4">
    <source>
        <dbReference type="SAM" id="MobiDB-lite"/>
    </source>
</evidence>
<feature type="region of interest" description="Disordered" evidence="4">
    <location>
        <begin position="369"/>
        <end position="389"/>
    </location>
</feature>
<dbReference type="Pfam" id="PF12833">
    <property type="entry name" value="HTH_18"/>
    <property type="match status" value="1"/>
</dbReference>
<dbReference type="PROSITE" id="PS00041">
    <property type="entry name" value="HTH_ARAC_FAMILY_1"/>
    <property type="match status" value="1"/>
</dbReference>
<protein>
    <submittedName>
        <fullName evidence="7">AraC family transcriptional regulator</fullName>
    </submittedName>
</protein>
<keyword evidence="5" id="KW-0472">Membrane</keyword>
<dbReference type="InterPro" id="IPR018060">
    <property type="entry name" value="HTH_AraC"/>
</dbReference>
<dbReference type="SMART" id="SM00342">
    <property type="entry name" value="HTH_ARAC"/>
    <property type="match status" value="1"/>
</dbReference>
<evidence type="ECO:0000313" key="8">
    <source>
        <dbReference type="Proteomes" id="UP000483379"/>
    </source>
</evidence>
<name>A0A6M0K3M0_9GAMM</name>
<dbReference type="Proteomes" id="UP000483379">
    <property type="component" value="Unassembled WGS sequence"/>
</dbReference>
<keyword evidence="8" id="KW-1185">Reference proteome</keyword>
<sequence>MANATLRGSGTVNTVLVTGAFMVVLPAILIQAIAGEDTCRWVARYPLWENQGESTLMPVLVRSVLWDDVDDFGAQLSNWTVRPLQLTSGALRVGFSTLAFEDLAVSRLDCNQQLADHLCMDPSWLLIVVQLTPQRWNSCEAPPSSVAVIAPGSDYRSMIFKDFRCVEVAVRVDLAEAIGLGSLCRLTGAEAIHPLPPGTTRIAERRVTQLLDPTQTNVLLGMSDDAEQAVRERCVELLRYLSAAISLARQVQDGLEARLRTQRFDLVQAALRLIDAAPPHEQPSVTDLARVLGTTRRTLLNAFVDALGTTPSRYILARRLHSARQVLRNGRSPSVTVAALDQGFEHLGRFSQHYQTLFGELPSRTLQRSHRLRMGDSTASAPAALERLG</sequence>
<comment type="caution">
    <text evidence="7">The sequence shown here is derived from an EMBL/GenBank/DDBJ whole genome shotgun (WGS) entry which is preliminary data.</text>
</comment>
<keyword evidence="5" id="KW-1133">Transmembrane helix</keyword>
<dbReference type="PANTHER" id="PTHR46796">
    <property type="entry name" value="HTH-TYPE TRANSCRIPTIONAL ACTIVATOR RHAS-RELATED"/>
    <property type="match status" value="1"/>
</dbReference>
<feature type="transmembrane region" description="Helical" evidence="5">
    <location>
        <begin position="12"/>
        <end position="34"/>
    </location>
</feature>
<dbReference type="PROSITE" id="PS01124">
    <property type="entry name" value="HTH_ARAC_FAMILY_2"/>
    <property type="match status" value="1"/>
</dbReference>
<evidence type="ECO:0000313" key="7">
    <source>
        <dbReference type="EMBL" id="NEV64398.1"/>
    </source>
</evidence>
<dbReference type="InterPro" id="IPR018062">
    <property type="entry name" value="HTH_AraC-typ_CS"/>
</dbReference>
<dbReference type="GO" id="GO:0003700">
    <property type="term" value="F:DNA-binding transcription factor activity"/>
    <property type="evidence" value="ECO:0007669"/>
    <property type="project" value="InterPro"/>
</dbReference>